<feature type="region of interest" description="Disordered" evidence="1">
    <location>
        <begin position="228"/>
        <end position="248"/>
    </location>
</feature>
<feature type="compositionally biased region" description="Polar residues" evidence="1">
    <location>
        <begin position="233"/>
        <end position="244"/>
    </location>
</feature>
<dbReference type="GO" id="GO:0005509">
    <property type="term" value="F:calcium ion binding"/>
    <property type="evidence" value="ECO:0007669"/>
    <property type="project" value="InterPro"/>
</dbReference>
<protein>
    <submittedName>
        <fullName evidence="3">RAB44 protein</fullName>
    </submittedName>
</protein>
<feature type="domain" description="EF-hand" evidence="2">
    <location>
        <begin position="67"/>
        <end position="102"/>
    </location>
</feature>
<sequence length="317" mass="36719">LGSSRRKQLQNSSGETPAPAPSPSEEPPWASEIAQRVQELLRERDKEQVGFITRSDVQKLQEEGFPCSTEELELVFDGLDAAGTGRLSTEEFTAGIRQFLSSQKAARDHRRRKTASRRVRLAIPSVMLEGADSEERRHFTAFMDQLGTDNISEEQEIWQLWVKLRQDEPQLLGNLEEFLAKMRHHIQETRSKKEALEKTLTKRVAEHDQEVQQLCETLEQQIQEEQQRLQQQGTARSQQHSTELQRALDVSEREVQRLATAQMELETRCRSLRSTQQAASAENRQLEETNRVLEDRLRLLHQQLRQTHERLRTARAV</sequence>
<evidence type="ECO:0000313" key="4">
    <source>
        <dbReference type="Proteomes" id="UP000541332"/>
    </source>
</evidence>
<dbReference type="SUPFAM" id="SSF47473">
    <property type="entry name" value="EF-hand"/>
    <property type="match status" value="1"/>
</dbReference>
<dbReference type="PROSITE" id="PS50222">
    <property type="entry name" value="EF_HAND_2"/>
    <property type="match status" value="1"/>
</dbReference>
<feature type="non-terminal residue" evidence="3">
    <location>
        <position position="1"/>
    </location>
</feature>
<evidence type="ECO:0000313" key="3">
    <source>
        <dbReference type="EMBL" id="NXW90706.1"/>
    </source>
</evidence>
<dbReference type="AlphaFoldDB" id="A0A7L4FV01"/>
<evidence type="ECO:0000259" key="2">
    <source>
        <dbReference type="PROSITE" id="PS50222"/>
    </source>
</evidence>
<organism evidence="3 4">
    <name type="scientific">Pampusana beccarii</name>
    <name type="common">Western bronze ground-dove</name>
    <dbReference type="NCBI Taxonomy" id="2953425"/>
    <lineage>
        <taxon>Eukaryota</taxon>
        <taxon>Metazoa</taxon>
        <taxon>Chordata</taxon>
        <taxon>Craniata</taxon>
        <taxon>Vertebrata</taxon>
        <taxon>Euteleostomi</taxon>
        <taxon>Archelosauria</taxon>
        <taxon>Archosauria</taxon>
        <taxon>Dinosauria</taxon>
        <taxon>Saurischia</taxon>
        <taxon>Theropoda</taxon>
        <taxon>Coelurosauria</taxon>
        <taxon>Aves</taxon>
        <taxon>Neognathae</taxon>
        <taxon>Neoaves</taxon>
        <taxon>Columbimorphae</taxon>
        <taxon>Columbiformes</taxon>
        <taxon>Columbidae</taxon>
        <taxon>Pampusana</taxon>
    </lineage>
</organism>
<dbReference type="EMBL" id="VWYH01007503">
    <property type="protein sequence ID" value="NXW90706.1"/>
    <property type="molecule type" value="Genomic_DNA"/>
</dbReference>
<accession>A0A7L4FV01</accession>
<dbReference type="Proteomes" id="UP000541332">
    <property type="component" value="Unassembled WGS sequence"/>
</dbReference>
<name>A0A7L4FV01_9COLU</name>
<dbReference type="Pfam" id="PF13499">
    <property type="entry name" value="EF-hand_7"/>
    <property type="match status" value="1"/>
</dbReference>
<dbReference type="InterPro" id="IPR011992">
    <property type="entry name" value="EF-hand-dom_pair"/>
</dbReference>
<evidence type="ECO:0000256" key="1">
    <source>
        <dbReference type="SAM" id="MobiDB-lite"/>
    </source>
</evidence>
<keyword evidence="4" id="KW-1185">Reference proteome</keyword>
<proteinExistence type="predicted"/>
<reference evidence="3 4" key="1">
    <citation type="submission" date="2020-02" db="EMBL/GenBank/DDBJ databases">
        <title>Bird 10,000 Genomes (B10K) Project - Family phase.</title>
        <authorList>
            <person name="Zhang G."/>
        </authorList>
    </citation>
    <scope>NUCLEOTIDE SEQUENCE [LARGE SCALE GENOMIC DNA]</scope>
    <source>
        <strain evidence="3">B10K-DU-006-06</strain>
    </source>
</reference>
<dbReference type="Gene3D" id="1.10.238.10">
    <property type="entry name" value="EF-hand"/>
    <property type="match status" value="1"/>
</dbReference>
<dbReference type="InterPro" id="IPR002048">
    <property type="entry name" value="EF_hand_dom"/>
</dbReference>
<gene>
    <name evidence="3" type="primary">Rab44_1</name>
    <name evidence="3" type="ORF">ALOBEC_R08910</name>
</gene>
<feature type="region of interest" description="Disordered" evidence="1">
    <location>
        <begin position="1"/>
        <end position="30"/>
    </location>
</feature>
<dbReference type="OrthoDB" id="9396170at2759"/>
<feature type="non-terminal residue" evidence="3">
    <location>
        <position position="317"/>
    </location>
</feature>
<comment type="caution">
    <text evidence="3">The sequence shown here is derived from an EMBL/GenBank/DDBJ whole genome shotgun (WGS) entry which is preliminary data.</text>
</comment>